<dbReference type="NCBIfam" id="NF002794">
    <property type="entry name" value="PRK02925.1"/>
    <property type="match status" value="1"/>
</dbReference>
<protein>
    <recommendedName>
        <fullName evidence="5 7">Uronate isomerase</fullName>
        <ecNumber evidence="4 7">5.3.1.12</ecNumber>
    </recommendedName>
    <alternativeName>
        <fullName evidence="7">Glucuronate isomerase</fullName>
    </alternativeName>
    <alternativeName>
        <fullName evidence="7">Uronic isomerase</fullName>
    </alternativeName>
</protein>
<evidence type="ECO:0000256" key="2">
    <source>
        <dbReference type="ARBA" id="ARBA00004892"/>
    </source>
</evidence>
<dbReference type="Pfam" id="PF02614">
    <property type="entry name" value="UxaC"/>
    <property type="match status" value="1"/>
</dbReference>
<dbReference type="Gene3D" id="3.20.20.140">
    <property type="entry name" value="Metal-dependent hydrolases"/>
    <property type="match status" value="1"/>
</dbReference>
<comment type="catalytic activity">
    <reaction evidence="1 7">
        <text>D-glucuronate = D-fructuronate</text>
        <dbReference type="Rhea" id="RHEA:13049"/>
        <dbReference type="ChEBI" id="CHEBI:58720"/>
        <dbReference type="ChEBI" id="CHEBI:59863"/>
        <dbReference type="EC" id="5.3.1.12"/>
    </reaction>
</comment>
<keyword evidence="9" id="KW-1185">Reference proteome</keyword>
<dbReference type="InterPro" id="IPR003766">
    <property type="entry name" value="Uronate_isomerase"/>
</dbReference>
<dbReference type="EMBL" id="JAERRB010000011">
    <property type="protein sequence ID" value="MBL0744515.1"/>
    <property type="molecule type" value="Genomic_DNA"/>
</dbReference>
<gene>
    <name evidence="7 8" type="primary">uxaC</name>
    <name evidence="8" type="ORF">JI741_24995</name>
</gene>
<comment type="caution">
    <text evidence="8">The sequence shown here is derived from an EMBL/GenBank/DDBJ whole genome shotgun (WGS) entry which is preliminary data.</text>
</comment>
<dbReference type="Proteomes" id="UP000613030">
    <property type="component" value="Unassembled WGS sequence"/>
</dbReference>
<evidence type="ECO:0000313" key="8">
    <source>
        <dbReference type="EMBL" id="MBL0744515.1"/>
    </source>
</evidence>
<dbReference type="SUPFAM" id="SSF51556">
    <property type="entry name" value="Metallo-dependent hydrolases"/>
    <property type="match status" value="1"/>
</dbReference>
<organism evidence="8 9">
    <name type="scientific">Chryseolinea lacunae</name>
    <dbReference type="NCBI Taxonomy" id="2801331"/>
    <lineage>
        <taxon>Bacteria</taxon>
        <taxon>Pseudomonadati</taxon>
        <taxon>Bacteroidota</taxon>
        <taxon>Cytophagia</taxon>
        <taxon>Cytophagales</taxon>
        <taxon>Fulvivirgaceae</taxon>
        <taxon>Chryseolinea</taxon>
    </lineage>
</organism>
<dbReference type="PANTHER" id="PTHR30068">
    <property type="entry name" value="URONATE ISOMERASE"/>
    <property type="match status" value="1"/>
</dbReference>
<sequence length="470" mass="54232">MIKTSKTFLGDDFLLETDVARYLYEQHAATKPIIDYHNHLSPKDIAENRRFNNLTEIWLEGDHYKWRGMRTNGVAERYCTGNAAPFEKFMKWAETVPYTLRNPLFHWTHLELKNYFGITTLLDESSAHEIYETCTALLQQEDYSVQSLLTKMNVEVLCTTDDPIDSLEYHRQFASQRAGFRMFPTFRPDKSFGVENAVAYKKYIEQLAVAAGTSIVNFDDLLQALKNRVDYFHQLGCRVSDHGLEHLYFHERGEQEAPALFTKVMSGKTLDANEVLLFKSAVLVNLGKIYHSKGWVQQFHLGAMRNNNSRMLRELGPDTGFDSIGEYAQGKPMTRFFDHLDNTNQLAKTILYNLNPADNELFATMTGNFNDGTVPGKMQFGSGWWFLDQKDGMERQMNTLSNMGLLSRFVGMVTDSRSFLSFPRHEYFRRILCNLVGNDVEKGELPDDMRHLSRLISDISYGNAKQYFNF</sequence>
<dbReference type="InterPro" id="IPR032466">
    <property type="entry name" value="Metal_Hydrolase"/>
</dbReference>
<evidence type="ECO:0000256" key="4">
    <source>
        <dbReference type="ARBA" id="ARBA00012546"/>
    </source>
</evidence>
<evidence type="ECO:0000256" key="1">
    <source>
        <dbReference type="ARBA" id="ARBA00001165"/>
    </source>
</evidence>
<reference evidence="8 9" key="1">
    <citation type="submission" date="2021-01" db="EMBL/GenBank/DDBJ databases">
        <title>Chryseolinea sp. Jin1 Genome sequencing and assembly.</title>
        <authorList>
            <person name="Kim I."/>
        </authorList>
    </citation>
    <scope>NUCLEOTIDE SEQUENCE [LARGE SCALE GENOMIC DNA]</scope>
    <source>
        <strain evidence="8 9">Jin1</strain>
    </source>
</reference>
<dbReference type="EC" id="5.3.1.12" evidence="4 7"/>
<evidence type="ECO:0000256" key="6">
    <source>
        <dbReference type="ARBA" id="ARBA00023235"/>
    </source>
</evidence>
<keyword evidence="6 7" id="KW-0413">Isomerase</keyword>
<accession>A0ABS1KYV2</accession>
<comment type="catalytic activity">
    <reaction evidence="7">
        <text>aldehydo-D-galacturonate = keto-D-tagaturonate</text>
        <dbReference type="Rhea" id="RHEA:27702"/>
        <dbReference type="ChEBI" id="CHEBI:12952"/>
        <dbReference type="ChEBI" id="CHEBI:17886"/>
    </reaction>
</comment>
<evidence type="ECO:0000256" key="5">
    <source>
        <dbReference type="ARBA" id="ARBA00020555"/>
    </source>
</evidence>
<proteinExistence type="inferred from homology"/>
<evidence type="ECO:0000256" key="3">
    <source>
        <dbReference type="ARBA" id="ARBA00008397"/>
    </source>
</evidence>
<name>A0ABS1KYV2_9BACT</name>
<dbReference type="GO" id="GO:0008880">
    <property type="term" value="F:glucuronate isomerase activity"/>
    <property type="evidence" value="ECO:0007669"/>
    <property type="project" value="UniProtKB-EC"/>
</dbReference>
<dbReference type="RefSeq" id="WP_202014170.1">
    <property type="nucleotide sequence ID" value="NZ_JAERRB010000011.1"/>
</dbReference>
<dbReference type="HAMAP" id="MF_00675">
    <property type="entry name" value="UxaC"/>
    <property type="match status" value="1"/>
</dbReference>
<dbReference type="Gene3D" id="1.10.2020.10">
    <property type="entry name" value="uronate isomerase, domain 2, chain A"/>
    <property type="match status" value="1"/>
</dbReference>
<evidence type="ECO:0000313" key="9">
    <source>
        <dbReference type="Proteomes" id="UP000613030"/>
    </source>
</evidence>
<dbReference type="PANTHER" id="PTHR30068:SF4">
    <property type="entry name" value="URONATE ISOMERASE"/>
    <property type="match status" value="1"/>
</dbReference>
<comment type="pathway">
    <text evidence="2 7">Carbohydrate metabolism; pentose and glucuronate interconversion.</text>
</comment>
<comment type="similarity">
    <text evidence="3 7">Belongs to the metallo-dependent hydrolases superfamily. Uronate isomerase family.</text>
</comment>
<evidence type="ECO:0000256" key="7">
    <source>
        <dbReference type="HAMAP-Rule" id="MF_00675"/>
    </source>
</evidence>